<dbReference type="EMBL" id="JAUIRO010000001">
    <property type="protein sequence ID" value="KAK0733367.1"/>
    <property type="molecule type" value="Genomic_DNA"/>
</dbReference>
<evidence type="ECO:0000313" key="3">
    <source>
        <dbReference type="Proteomes" id="UP001172101"/>
    </source>
</evidence>
<keyword evidence="3" id="KW-1185">Reference proteome</keyword>
<sequence>MSESRSVSGCTSVVGSIALALHPTLDLTLSFLEIWHCPVLACLSLIHPLWGFVGSMLSKPGEASPRYHIARASFMGHFRFSFSLFVWFFYRGGARRPTAGGKALGRFCCLFRVLFLLRGLPSGFAPLSLLLSPFLPRPCGTNFCGS</sequence>
<keyword evidence="1" id="KW-0472">Membrane</keyword>
<gene>
    <name evidence="2" type="ORF">B0T26DRAFT_14397</name>
</gene>
<feature type="transmembrane region" description="Helical" evidence="1">
    <location>
        <begin position="37"/>
        <end position="57"/>
    </location>
</feature>
<dbReference type="GeneID" id="85316692"/>
<evidence type="ECO:0000256" key="1">
    <source>
        <dbReference type="SAM" id="Phobius"/>
    </source>
</evidence>
<evidence type="ECO:0000313" key="2">
    <source>
        <dbReference type="EMBL" id="KAK0733367.1"/>
    </source>
</evidence>
<comment type="caution">
    <text evidence="2">The sequence shown here is derived from an EMBL/GenBank/DDBJ whole genome shotgun (WGS) entry which is preliminary data.</text>
</comment>
<keyword evidence="1" id="KW-0812">Transmembrane</keyword>
<protein>
    <submittedName>
        <fullName evidence="2">Uncharacterized protein</fullName>
    </submittedName>
</protein>
<dbReference type="Proteomes" id="UP001172101">
    <property type="component" value="Unassembled WGS sequence"/>
</dbReference>
<feature type="transmembrane region" description="Helical" evidence="1">
    <location>
        <begin position="110"/>
        <end position="131"/>
    </location>
</feature>
<proteinExistence type="predicted"/>
<name>A0AA40BFM2_9PEZI</name>
<dbReference type="RefSeq" id="XP_060302244.1">
    <property type="nucleotide sequence ID" value="XM_060433421.1"/>
</dbReference>
<feature type="transmembrane region" description="Helical" evidence="1">
    <location>
        <begin position="69"/>
        <end position="90"/>
    </location>
</feature>
<dbReference type="AlphaFoldDB" id="A0AA40BFM2"/>
<accession>A0AA40BFM2</accession>
<reference evidence="2" key="1">
    <citation type="submission" date="2023-06" db="EMBL/GenBank/DDBJ databases">
        <title>Genome-scale phylogeny and comparative genomics of the fungal order Sordariales.</title>
        <authorList>
            <consortium name="Lawrence Berkeley National Laboratory"/>
            <person name="Hensen N."/>
            <person name="Bonometti L."/>
            <person name="Westerberg I."/>
            <person name="Brannstrom I.O."/>
            <person name="Guillou S."/>
            <person name="Cros-Aarteil S."/>
            <person name="Calhoun S."/>
            <person name="Haridas S."/>
            <person name="Kuo A."/>
            <person name="Mondo S."/>
            <person name="Pangilinan J."/>
            <person name="Riley R."/>
            <person name="LaButti K."/>
            <person name="Andreopoulos B."/>
            <person name="Lipzen A."/>
            <person name="Chen C."/>
            <person name="Yanf M."/>
            <person name="Daum C."/>
            <person name="Ng V."/>
            <person name="Clum A."/>
            <person name="Steindorff A."/>
            <person name="Ohm R."/>
            <person name="Martin F."/>
            <person name="Silar P."/>
            <person name="Natvig D."/>
            <person name="Lalanne C."/>
            <person name="Gautier V."/>
            <person name="Ament-velasquez S.L."/>
            <person name="Kruys A."/>
            <person name="Hutchinson M.I."/>
            <person name="Powell A.J."/>
            <person name="Barry K."/>
            <person name="Miller A.N."/>
            <person name="Grigoriev I.V."/>
            <person name="Debuchy R."/>
            <person name="Gladieux P."/>
            <person name="Thoren M.H."/>
            <person name="Johannesson H."/>
        </authorList>
    </citation>
    <scope>NUCLEOTIDE SEQUENCE</scope>
    <source>
        <strain evidence="2">SMH2392-1A</strain>
    </source>
</reference>
<organism evidence="2 3">
    <name type="scientific">Lasiosphaeria miniovina</name>
    <dbReference type="NCBI Taxonomy" id="1954250"/>
    <lineage>
        <taxon>Eukaryota</taxon>
        <taxon>Fungi</taxon>
        <taxon>Dikarya</taxon>
        <taxon>Ascomycota</taxon>
        <taxon>Pezizomycotina</taxon>
        <taxon>Sordariomycetes</taxon>
        <taxon>Sordariomycetidae</taxon>
        <taxon>Sordariales</taxon>
        <taxon>Lasiosphaeriaceae</taxon>
        <taxon>Lasiosphaeria</taxon>
    </lineage>
</organism>
<keyword evidence="1" id="KW-1133">Transmembrane helix</keyword>